<dbReference type="EMBL" id="JAUEPR010000010">
    <property type="protein sequence ID" value="KAK0480136.1"/>
    <property type="molecule type" value="Genomic_DNA"/>
</dbReference>
<dbReference type="Gene3D" id="1.10.630.10">
    <property type="entry name" value="Cytochrome P450"/>
    <property type="match status" value="1"/>
</dbReference>
<feature type="binding site" description="axial binding residue" evidence="13">
    <location>
        <position position="522"/>
    </location>
    <ligand>
        <name>heme</name>
        <dbReference type="ChEBI" id="CHEBI:30413"/>
    </ligand>
    <ligandPart>
        <name>Fe</name>
        <dbReference type="ChEBI" id="CHEBI:18248"/>
    </ligandPart>
</feature>
<keyword evidence="17" id="KW-1185">Reference proteome</keyword>
<protein>
    <submittedName>
        <fullName evidence="16">Cytochrome P450</fullName>
    </submittedName>
</protein>
<dbReference type="InterPro" id="IPR002401">
    <property type="entry name" value="Cyt_P450_E_grp-I"/>
</dbReference>
<keyword evidence="9 14" id="KW-0560">Oxidoreductase</keyword>
<evidence type="ECO:0000256" key="15">
    <source>
        <dbReference type="SAM" id="Phobius"/>
    </source>
</evidence>
<evidence type="ECO:0000256" key="13">
    <source>
        <dbReference type="PIRSR" id="PIRSR602401-1"/>
    </source>
</evidence>
<keyword evidence="6 15" id="KW-0812">Transmembrane</keyword>
<dbReference type="PROSITE" id="PS00086">
    <property type="entry name" value="CYTOCHROME_P450"/>
    <property type="match status" value="1"/>
</dbReference>
<evidence type="ECO:0000313" key="17">
    <source>
        <dbReference type="Proteomes" id="UP001175227"/>
    </source>
</evidence>
<comment type="pathway">
    <text evidence="3">Secondary metabolite biosynthesis; terpenoid biosynthesis.</text>
</comment>
<evidence type="ECO:0000256" key="11">
    <source>
        <dbReference type="ARBA" id="ARBA00023033"/>
    </source>
</evidence>
<evidence type="ECO:0000256" key="12">
    <source>
        <dbReference type="ARBA" id="ARBA00023136"/>
    </source>
</evidence>
<dbReference type="InterPro" id="IPR001128">
    <property type="entry name" value="Cyt_P450"/>
</dbReference>
<gene>
    <name evidence="16" type="ORF">IW261DRAFT_116035</name>
</gene>
<dbReference type="CDD" id="cd11069">
    <property type="entry name" value="CYP_FUM15-like"/>
    <property type="match status" value="1"/>
</dbReference>
<keyword evidence="7 13" id="KW-0479">Metal-binding</keyword>
<evidence type="ECO:0000256" key="10">
    <source>
        <dbReference type="ARBA" id="ARBA00023004"/>
    </source>
</evidence>
<evidence type="ECO:0000256" key="14">
    <source>
        <dbReference type="RuleBase" id="RU000461"/>
    </source>
</evidence>
<dbReference type="GO" id="GO:0016020">
    <property type="term" value="C:membrane"/>
    <property type="evidence" value="ECO:0007669"/>
    <property type="project" value="UniProtKB-SubCell"/>
</dbReference>
<dbReference type="PANTHER" id="PTHR24305">
    <property type="entry name" value="CYTOCHROME P450"/>
    <property type="match status" value="1"/>
</dbReference>
<keyword evidence="11 14" id="KW-0503">Monooxygenase</keyword>
<evidence type="ECO:0000256" key="2">
    <source>
        <dbReference type="ARBA" id="ARBA00004370"/>
    </source>
</evidence>
<dbReference type="Proteomes" id="UP001175227">
    <property type="component" value="Unassembled WGS sequence"/>
</dbReference>
<evidence type="ECO:0000256" key="9">
    <source>
        <dbReference type="ARBA" id="ARBA00023002"/>
    </source>
</evidence>
<dbReference type="GO" id="GO:0005506">
    <property type="term" value="F:iron ion binding"/>
    <property type="evidence" value="ECO:0007669"/>
    <property type="project" value="InterPro"/>
</dbReference>
<comment type="caution">
    <text evidence="16">The sequence shown here is derived from an EMBL/GenBank/DDBJ whole genome shotgun (WGS) entry which is preliminary data.</text>
</comment>
<dbReference type="InterPro" id="IPR017972">
    <property type="entry name" value="Cyt_P450_CS"/>
</dbReference>
<dbReference type="PRINTS" id="PR00385">
    <property type="entry name" value="P450"/>
</dbReference>
<keyword evidence="5 13" id="KW-0349">Heme</keyword>
<reference evidence="16" key="1">
    <citation type="submission" date="2023-06" db="EMBL/GenBank/DDBJ databases">
        <authorList>
            <consortium name="Lawrence Berkeley National Laboratory"/>
            <person name="Ahrendt S."/>
            <person name="Sahu N."/>
            <person name="Indic B."/>
            <person name="Wong-Bajracharya J."/>
            <person name="Merenyi Z."/>
            <person name="Ke H.-M."/>
            <person name="Monk M."/>
            <person name="Kocsube S."/>
            <person name="Drula E."/>
            <person name="Lipzen A."/>
            <person name="Balint B."/>
            <person name="Henrissat B."/>
            <person name="Andreopoulos B."/>
            <person name="Martin F.M."/>
            <person name="Harder C.B."/>
            <person name="Rigling D."/>
            <person name="Ford K.L."/>
            <person name="Foster G.D."/>
            <person name="Pangilinan J."/>
            <person name="Papanicolaou A."/>
            <person name="Barry K."/>
            <person name="LaButti K."/>
            <person name="Viragh M."/>
            <person name="Koriabine M."/>
            <person name="Yan M."/>
            <person name="Riley R."/>
            <person name="Champramary S."/>
            <person name="Plett K.L."/>
            <person name="Tsai I.J."/>
            <person name="Slot J."/>
            <person name="Sipos G."/>
            <person name="Plett J."/>
            <person name="Nagy L.G."/>
            <person name="Grigoriev I.V."/>
        </authorList>
    </citation>
    <scope>NUCLEOTIDE SEQUENCE</scope>
    <source>
        <strain evidence="16">ICMP 16352</strain>
    </source>
</reference>
<evidence type="ECO:0000256" key="4">
    <source>
        <dbReference type="ARBA" id="ARBA00010617"/>
    </source>
</evidence>
<dbReference type="GO" id="GO:0016705">
    <property type="term" value="F:oxidoreductase activity, acting on paired donors, with incorporation or reduction of molecular oxygen"/>
    <property type="evidence" value="ECO:0007669"/>
    <property type="project" value="InterPro"/>
</dbReference>
<evidence type="ECO:0000256" key="1">
    <source>
        <dbReference type="ARBA" id="ARBA00001971"/>
    </source>
</evidence>
<accession>A0AA39P9L4</accession>
<evidence type="ECO:0000256" key="6">
    <source>
        <dbReference type="ARBA" id="ARBA00022692"/>
    </source>
</evidence>
<sequence>MSPFPGSLDLLNKVGVQSPSDSESAFTMILLTALWIFIFSTIAHLVYKRWTRISIANIRGPQPRSTLYGKCNVYSNAAYDIGKTIYLGNFPEMIEGQAGDIDFKWQEEFGDVIRIKAPFCEERLLISDPKVLQYIYQTPGYSFTKTSGRLAISQTIFGPGLVSVDGDVHKRQRKVMMPGFGTPEIKAFVSIFFTHAGKMAAKWRDIISGNDGLSGTVDVPAWTSRATLDIIGQAAFDYDFGALDDKDNTLTKIVSNIVFDTFGLPTKKAVLSLSIMDMLPFSLSRFITKSLPISRLAHAHKLNRLTGAVSKQLVKEKHDALIDGKSSKDIMSLLVKANASENPETRLSEQELLAQMITIIMAGHETTSNSLSWALLELAKHPEIQTKLRDEIRAMEALVVSCGRSFTATDFDNMPYLTAVVKESLRFHPVSYNVFRVSEKDDVLPLLKPIVGKNGKVMHKVPIPKGLQIITSIAAYNRNKDIFGEDSNVFNPDRWLRDSVKSSVSLGMYANLFTFSGGGRACIGWRFAVLELSAFIVELLNNFEFSLTNKGDSIRREACFVMTPTLEGQRENGTQMHLNIRIASRDDM</sequence>
<evidence type="ECO:0000256" key="8">
    <source>
        <dbReference type="ARBA" id="ARBA00022989"/>
    </source>
</evidence>
<keyword evidence="10 13" id="KW-0408">Iron</keyword>
<organism evidence="16 17">
    <name type="scientific">Armillaria novae-zelandiae</name>
    <dbReference type="NCBI Taxonomy" id="153914"/>
    <lineage>
        <taxon>Eukaryota</taxon>
        <taxon>Fungi</taxon>
        <taxon>Dikarya</taxon>
        <taxon>Basidiomycota</taxon>
        <taxon>Agaricomycotina</taxon>
        <taxon>Agaricomycetes</taxon>
        <taxon>Agaricomycetidae</taxon>
        <taxon>Agaricales</taxon>
        <taxon>Marasmiineae</taxon>
        <taxon>Physalacriaceae</taxon>
        <taxon>Armillaria</taxon>
    </lineage>
</organism>
<dbReference type="GO" id="GO:0004497">
    <property type="term" value="F:monooxygenase activity"/>
    <property type="evidence" value="ECO:0007669"/>
    <property type="project" value="UniProtKB-KW"/>
</dbReference>
<dbReference type="Pfam" id="PF00067">
    <property type="entry name" value="p450"/>
    <property type="match status" value="1"/>
</dbReference>
<dbReference type="PRINTS" id="PR00463">
    <property type="entry name" value="EP450I"/>
</dbReference>
<comment type="subcellular location">
    <subcellularLocation>
        <location evidence="2">Membrane</location>
    </subcellularLocation>
</comment>
<dbReference type="AlphaFoldDB" id="A0AA39P9L4"/>
<dbReference type="InterPro" id="IPR050121">
    <property type="entry name" value="Cytochrome_P450_monoxygenase"/>
</dbReference>
<evidence type="ECO:0000313" key="16">
    <source>
        <dbReference type="EMBL" id="KAK0480136.1"/>
    </source>
</evidence>
<comment type="similarity">
    <text evidence="4 14">Belongs to the cytochrome P450 family.</text>
</comment>
<dbReference type="InterPro" id="IPR036396">
    <property type="entry name" value="Cyt_P450_sf"/>
</dbReference>
<proteinExistence type="inferred from homology"/>
<name>A0AA39P9L4_9AGAR</name>
<evidence type="ECO:0000256" key="7">
    <source>
        <dbReference type="ARBA" id="ARBA00022723"/>
    </source>
</evidence>
<evidence type="ECO:0000256" key="3">
    <source>
        <dbReference type="ARBA" id="ARBA00004721"/>
    </source>
</evidence>
<comment type="cofactor">
    <cofactor evidence="1 13">
        <name>heme</name>
        <dbReference type="ChEBI" id="CHEBI:30413"/>
    </cofactor>
</comment>
<keyword evidence="8 15" id="KW-1133">Transmembrane helix</keyword>
<dbReference type="GO" id="GO:0020037">
    <property type="term" value="F:heme binding"/>
    <property type="evidence" value="ECO:0007669"/>
    <property type="project" value="InterPro"/>
</dbReference>
<dbReference type="SUPFAM" id="SSF48264">
    <property type="entry name" value="Cytochrome P450"/>
    <property type="match status" value="1"/>
</dbReference>
<evidence type="ECO:0000256" key="5">
    <source>
        <dbReference type="ARBA" id="ARBA00022617"/>
    </source>
</evidence>
<dbReference type="PANTHER" id="PTHR24305:SF166">
    <property type="entry name" value="CYTOCHROME P450 12A4, MITOCHONDRIAL-RELATED"/>
    <property type="match status" value="1"/>
</dbReference>
<feature type="transmembrane region" description="Helical" evidence="15">
    <location>
        <begin position="25"/>
        <end position="47"/>
    </location>
</feature>
<keyword evidence="12 15" id="KW-0472">Membrane</keyword>